<sequence>MSQTSFYSNATQNTAERFDLVTLPTFQCQDWSEDQVISWLKGVDDLVLPYIRAFRKAKINGRMLLLLDDSELSSLGITSSFIREKIIHAVQLLQYYCYNVQEENLQRLAMLITFDLTSLLQAISKASPVIEQFNNGSDQLAGQKLTAVLNSVLMSFSAVYEHVKRLVFWLDRAPFESQKEYIQIRDKITELILEMLDSVNPQNRRFMPVSEVLHDRGLKLHEICHSLAFSTDPAILYIPYFAIAFIRNTEFKPLHGINFQSVFNGINLITSIQPDSPAERCKKLDAGDEILEINGETVIGWNYDKVRAKLTNMGLDENFVEQKPSDLKLLISKRPRDDGTSNTLPKSKTTEALIVEDDYENRNKLELDFSLKIQPDMFAREGSKRSLYRRRSSSFSFVGDNNKNNPDRLSMPVFNSSTIIASRSVGTDKKLYRRASVWSDSPPASFAAANRKIQNGLESKALMHLLDCWTEPRARPTGHLRLVRASRVAKATANVMDANSPVAEEDEDTSLEDEIKADKVDYTKIDVVLPTEAEKLKLPLPSINDPEWNAPVQEITGLRIIKRLHLESTSSVGPDSPLSAAITKISRFWNGETGSTSAMSTSCTSERGDISSIPSTPITKNALERIAKEKSRQITISPVVNNGFSMSKQNSSSHDSISSISSPRYCTIKTKKMLAPLAEPENDDEETLSKNINANLPVTGNSNEMKMEDYLKSSCSSFKIKIVEGWIRRQRIPSDPSYQKQKKASQWIKSWVIIVDHHILLSYSNQFAKSADLAIDLSSCRLILNPVEIKTSKKFVFSLFNNSTRYYFAPYSQQEYQSWTSKIFPLIQFSSSSLNNNSALETMTQSLQNKSDSSTDSAISSSPVANTIPRTFRTRGLFSKVYRQGSLSQSFGSNSHSEFFLETSVDEMTPLKTVR</sequence>
<evidence type="ECO:0000313" key="1">
    <source>
        <dbReference type="Proteomes" id="UP000887576"/>
    </source>
</evidence>
<evidence type="ECO:0000313" key="2">
    <source>
        <dbReference type="WBParaSite" id="JU765_v2.g13292.t1"/>
    </source>
</evidence>
<reference evidence="2" key="1">
    <citation type="submission" date="2022-11" db="UniProtKB">
        <authorList>
            <consortium name="WormBaseParasite"/>
        </authorList>
    </citation>
    <scope>IDENTIFICATION</scope>
</reference>
<dbReference type="WBParaSite" id="JU765_v2.g13292.t1">
    <property type="protein sequence ID" value="JU765_v2.g13292.t1"/>
    <property type="gene ID" value="JU765_v2.g13292"/>
</dbReference>
<protein>
    <submittedName>
        <fullName evidence="2">Uncharacterized protein</fullName>
    </submittedName>
</protein>
<name>A0AC34Q6D2_9BILA</name>
<organism evidence="1 2">
    <name type="scientific">Panagrolaimus sp. JU765</name>
    <dbReference type="NCBI Taxonomy" id="591449"/>
    <lineage>
        <taxon>Eukaryota</taxon>
        <taxon>Metazoa</taxon>
        <taxon>Ecdysozoa</taxon>
        <taxon>Nematoda</taxon>
        <taxon>Chromadorea</taxon>
        <taxon>Rhabditida</taxon>
        <taxon>Tylenchina</taxon>
        <taxon>Panagrolaimomorpha</taxon>
        <taxon>Panagrolaimoidea</taxon>
        <taxon>Panagrolaimidae</taxon>
        <taxon>Panagrolaimus</taxon>
    </lineage>
</organism>
<proteinExistence type="predicted"/>
<accession>A0AC34Q6D2</accession>
<dbReference type="Proteomes" id="UP000887576">
    <property type="component" value="Unplaced"/>
</dbReference>